<evidence type="ECO:0000256" key="2">
    <source>
        <dbReference type="ARBA" id="ARBA00022692"/>
    </source>
</evidence>
<evidence type="ECO:0000256" key="3">
    <source>
        <dbReference type="ARBA" id="ARBA00022989"/>
    </source>
</evidence>
<dbReference type="Pfam" id="PF13343">
    <property type="entry name" value="SBP_bac_6"/>
    <property type="match status" value="1"/>
</dbReference>
<evidence type="ECO:0000313" key="8">
    <source>
        <dbReference type="Proteomes" id="UP001060164"/>
    </source>
</evidence>
<comment type="subcellular location">
    <subcellularLocation>
        <location evidence="5">Cell membrane</location>
        <topology evidence="5">Multi-pass membrane protein</topology>
    </subcellularLocation>
    <subcellularLocation>
        <location evidence="1">Membrane</location>
        <topology evidence="1">Multi-pass membrane protein</topology>
    </subcellularLocation>
</comment>
<proteinExistence type="inferred from homology"/>
<dbReference type="RefSeq" id="WP_028527311.1">
    <property type="nucleotide sequence ID" value="NZ_CABLBR010000001.1"/>
</dbReference>
<evidence type="ECO:0000313" key="7">
    <source>
        <dbReference type="EMBL" id="UWP58939.1"/>
    </source>
</evidence>
<dbReference type="InterPro" id="IPR000515">
    <property type="entry name" value="MetI-like"/>
</dbReference>
<dbReference type="PANTHER" id="PTHR43496:SF1">
    <property type="entry name" value="POLYGALACTURONAN_RHAMNOGALACTURONAN TRANSPORT SYSTEM PERMEASE PROTEIN YTEP"/>
    <property type="match status" value="1"/>
</dbReference>
<feature type="transmembrane region" description="Helical" evidence="5">
    <location>
        <begin position="194"/>
        <end position="215"/>
    </location>
</feature>
<dbReference type="SUPFAM" id="SSF161098">
    <property type="entry name" value="MetI-like"/>
    <property type="match status" value="2"/>
</dbReference>
<dbReference type="Gene3D" id="1.10.3720.10">
    <property type="entry name" value="MetI-like"/>
    <property type="match status" value="2"/>
</dbReference>
<feature type="transmembrane region" description="Helical" evidence="5">
    <location>
        <begin position="378"/>
        <end position="400"/>
    </location>
</feature>
<keyword evidence="3 5" id="KW-1133">Transmembrane helix</keyword>
<evidence type="ECO:0000256" key="5">
    <source>
        <dbReference type="RuleBase" id="RU363032"/>
    </source>
</evidence>
<feature type="transmembrane region" description="Helical" evidence="5">
    <location>
        <begin position="12"/>
        <end position="33"/>
    </location>
</feature>
<keyword evidence="2 5" id="KW-0812">Transmembrane</keyword>
<dbReference type="Gene3D" id="3.40.190.10">
    <property type="entry name" value="Periplasmic binding protein-like II"/>
    <property type="match status" value="2"/>
</dbReference>
<gene>
    <name evidence="7" type="ORF">NQ502_16430</name>
</gene>
<feature type="transmembrane region" description="Helical" evidence="5">
    <location>
        <begin position="64"/>
        <end position="85"/>
    </location>
</feature>
<feature type="transmembrane region" description="Helical" evidence="5">
    <location>
        <begin position="244"/>
        <end position="265"/>
    </location>
</feature>
<dbReference type="EMBL" id="CP102290">
    <property type="protein sequence ID" value="UWP58939.1"/>
    <property type="molecule type" value="Genomic_DNA"/>
</dbReference>
<feature type="transmembrane region" description="Helical" evidence="5">
    <location>
        <begin position="289"/>
        <end position="314"/>
    </location>
</feature>
<feature type="transmembrane region" description="Helical" evidence="5">
    <location>
        <begin position="555"/>
        <end position="573"/>
    </location>
</feature>
<feature type="transmembrane region" description="Helical" evidence="5">
    <location>
        <begin position="97"/>
        <end position="119"/>
    </location>
</feature>
<organism evidence="7 8">
    <name type="scientific">Ruminococcus gauvreauii</name>
    <dbReference type="NCBI Taxonomy" id="438033"/>
    <lineage>
        <taxon>Bacteria</taxon>
        <taxon>Bacillati</taxon>
        <taxon>Bacillota</taxon>
        <taxon>Clostridia</taxon>
        <taxon>Eubacteriales</taxon>
        <taxon>Oscillospiraceae</taxon>
        <taxon>Ruminococcus</taxon>
    </lineage>
</organism>
<reference evidence="7" key="1">
    <citation type="journal article" date="2022" name="Cell">
        <title>Design, construction, and in vivo augmentation of a complex gut microbiome.</title>
        <authorList>
            <person name="Cheng A.G."/>
            <person name="Ho P.Y."/>
            <person name="Aranda-Diaz A."/>
            <person name="Jain S."/>
            <person name="Yu F.B."/>
            <person name="Meng X."/>
            <person name="Wang M."/>
            <person name="Iakiviak M."/>
            <person name="Nagashima K."/>
            <person name="Zhao A."/>
            <person name="Murugkar P."/>
            <person name="Patil A."/>
            <person name="Atabakhsh K."/>
            <person name="Weakley A."/>
            <person name="Yan J."/>
            <person name="Brumbaugh A.R."/>
            <person name="Higginbottom S."/>
            <person name="Dimas A."/>
            <person name="Shiver A.L."/>
            <person name="Deutschbauer A."/>
            <person name="Neff N."/>
            <person name="Sonnenburg J.L."/>
            <person name="Huang K.C."/>
            <person name="Fischbach M.A."/>
        </authorList>
    </citation>
    <scope>NUCLEOTIDE SEQUENCE</scope>
    <source>
        <strain evidence="7">DSM 19829</strain>
    </source>
</reference>
<dbReference type="PROSITE" id="PS50928">
    <property type="entry name" value="ABC_TM1"/>
    <property type="match status" value="2"/>
</dbReference>
<keyword evidence="8" id="KW-1185">Reference proteome</keyword>
<feature type="transmembrane region" description="Helical" evidence="5">
    <location>
        <begin position="345"/>
        <end position="366"/>
    </location>
</feature>
<evidence type="ECO:0000259" key="6">
    <source>
        <dbReference type="PROSITE" id="PS50928"/>
    </source>
</evidence>
<evidence type="ECO:0000256" key="4">
    <source>
        <dbReference type="ARBA" id="ARBA00023136"/>
    </source>
</evidence>
<sequence>MQKTKRRELKIIFTVLTVIFLIFLAVPIARLLLKSFLTDAGAGVSNYQSVLMKKGFMTALGNSFLVSSVSAVLTTCLAFILAYTVHYTNLGRRYKKLIERTAVLPMLLPTITYGFAIIYSFGRQGLLSRLFGRQLFEIYGFNGLLLGYVIYTLPISFMLLNNTMGYIDKKFMVVSRIMNDSAFRMFRVTVLRPLLGTLAASFIQTFFLCFTDFGIPASVGGEFQVISSVLYSEMLGSVPDFGRGAVVALVMLIPSAVSIAVLRFLEKYNIRYNRISEVELKRNRSRDTFFAVVSGVIMLSVMSIFAVIFVIPFVGDWPYDTNFTLEHFKAVFSDSALSGVYTNSVAVALVTAAAGTLIAYGAALITARSTLGKRMKSIIEGIALVTNTIPGMVLGLAYLFSFSGSFIQNTFGIIVVCNVVHFFSTPYLMMKNSLVKMNASWETTAMLMGDSWTKTVVRVVTPNALSTLLEVFSYYFVNAMVTISAVIFIAGARTMVITTKIKELQYYNKFNEIFVLSLLILVTNAVGKWLFGRLAKLTENKENLRMFKFTKPKKVMTGMLTLTLGVSVLSMTGCGKSADDQVVIYSNADDEAVECMKHALDENGYEGQYILQTFGTSELGGKLLAEGTDIESDLVTMSTFYVDSASEQNQMFMDLAFDVETLEEYPAYCAPITAQEGTIILNTEMMEENNLAAPESIRDLANPEYKDMISVTDISSSSTAWLLIQALVSEYGEDGAKEVLTGIYDNAGPHIEESGSGPLKKVRAGEVAIGFGLRQQAVADKEEGLPIDFADPKEGNFSLTESVAVVDKGDKTNPKAMEMAECIIKNAREELLTYYPIAIYEGETTDSRNKSGNPKVFDETLTVDLLKEHQELSESCK</sequence>
<protein>
    <submittedName>
        <fullName evidence="7">Extracellular solute-binding protein</fullName>
    </submittedName>
</protein>
<dbReference type="PANTHER" id="PTHR43496">
    <property type="entry name" value="PROTEIN LPLB"/>
    <property type="match status" value="1"/>
</dbReference>
<keyword evidence="5" id="KW-0813">Transport</keyword>
<name>A0ABY5VEX2_9FIRM</name>
<accession>A0ABY5VEX2</accession>
<keyword evidence="4 5" id="KW-0472">Membrane</keyword>
<dbReference type="InterPro" id="IPR035906">
    <property type="entry name" value="MetI-like_sf"/>
</dbReference>
<feature type="transmembrane region" description="Helical" evidence="5">
    <location>
        <begin position="406"/>
        <end position="428"/>
    </location>
</feature>
<evidence type="ECO:0000256" key="1">
    <source>
        <dbReference type="ARBA" id="ARBA00004141"/>
    </source>
</evidence>
<dbReference type="CDD" id="cd06261">
    <property type="entry name" value="TM_PBP2"/>
    <property type="match status" value="1"/>
</dbReference>
<comment type="similarity">
    <text evidence="5">Belongs to the binding-protein-dependent transport system permease family.</text>
</comment>
<feature type="transmembrane region" description="Helical" evidence="5">
    <location>
        <begin position="513"/>
        <end position="534"/>
    </location>
</feature>
<dbReference type="Pfam" id="PF00528">
    <property type="entry name" value="BPD_transp_1"/>
    <property type="match status" value="2"/>
</dbReference>
<feature type="transmembrane region" description="Helical" evidence="5">
    <location>
        <begin position="139"/>
        <end position="160"/>
    </location>
</feature>
<dbReference type="SUPFAM" id="SSF53850">
    <property type="entry name" value="Periplasmic binding protein-like II"/>
    <property type="match status" value="1"/>
</dbReference>
<feature type="transmembrane region" description="Helical" evidence="5">
    <location>
        <begin position="472"/>
        <end position="493"/>
    </location>
</feature>
<feature type="domain" description="ABC transmembrane type-1" evidence="6">
    <location>
        <begin position="341"/>
        <end position="531"/>
    </location>
</feature>
<feature type="domain" description="ABC transmembrane type-1" evidence="6">
    <location>
        <begin position="60"/>
        <end position="262"/>
    </location>
</feature>
<dbReference type="Proteomes" id="UP001060164">
    <property type="component" value="Chromosome"/>
</dbReference>